<organism evidence="2 3">
    <name type="scientific">Tanacetum coccineum</name>
    <dbReference type="NCBI Taxonomy" id="301880"/>
    <lineage>
        <taxon>Eukaryota</taxon>
        <taxon>Viridiplantae</taxon>
        <taxon>Streptophyta</taxon>
        <taxon>Embryophyta</taxon>
        <taxon>Tracheophyta</taxon>
        <taxon>Spermatophyta</taxon>
        <taxon>Magnoliopsida</taxon>
        <taxon>eudicotyledons</taxon>
        <taxon>Gunneridae</taxon>
        <taxon>Pentapetalae</taxon>
        <taxon>asterids</taxon>
        <taxon>campanulids</taxon>
        <taxon>Asterales</taxon>
        <taxon>Asteraceae</taxon>
        <taxon>Asteroideae</taxon>
        <taxon>Anthemideae</taxon>
        <taxon>Anthemidinae</taxon>
        <taxon>Tanacetum</taxon>
    </lineage>
</organism>
<protein>
    <submittedName>
        <fullName evidence="2">Uncharacterized protein</fullName>
    </submittedName>
</protein>
<comment type="caution">
    <text evidence="2">The sequence shown here is derived from an EMBL/GenBank/DDBJ whole genome shotgun (WGS) entry which is preliminary data.</text>
</comment>
<evidence type="ECO:0000256" key="1">
    <source>
        <dbReference type="SAM" id="MobiDB-lite"/>
    </source>
</evidence>
<dbReference type="EMBL" id="BQNB010008731">
    <property type="protein sequence ID" value="GJS53509.1"/>
    <property type="molecule type" value="Genomic_DNA"/>
</dbReference>
<reference evidence="2" key="2">
    <citation type="submission" date="2022-01" db="EMBL/GenBank/DDBJ databases">
        <authorList>
            <person name="Yamashiro T."/>
            <person name="Shiraishi A."/>
            <person name="Satake H."/>
            <person name="Nakayama K."/>
        </authorList>
    </citation>
    <scope>NUCLEOTIDE SEQUENCE</scope>
</reference>
<dbReference type="Proteomes" id="UP001151760">
    <property type="component" value="Unassembled WGS sequence"/>
</dbReference>
<feature type="region of interest" description="Disordered" evidence="1">
    <location>
        <begin position="251"/>
        <end position="276"/>
    </location>
</feature>
<sequence>MQYFVQPVLRCPLHTDHKESYDYHSYNQHVSQQRGLVVHRRASHVRHDDHKQHLDSDYDLVPQIMTSRIIKTDRGFIIIWIWNDRLAYENSLLPASLEKWFALPHLSSKALSCPPDGTIIAIHQELPLSLELASATSCLLSTRSFCDVRLSAVPRSLFRLISWRKSQTDCGRLSADWVDDIVVGETFYIKARGINCLVVVRQFLTSSYSHWHVPPRVASIPKYSRSFGPRIDVGTFVPSANRLKFCQNGSEELSKRNEEFSKRNEDLGVKNGNEES</sequence>
<keyword evidence="3" id="KW-1185">Reference proteome</keyword>
<proteinExistence type="predicted"/>
<evidence type="ECO:0000313" key="2">
    <source>
        <dbReference type="EMBL" id="GJS53509.1"/>
    </source>
</evidence>
<evidence type="ECO:0000313" key="3">
    <source>
        <dbReference type="Proteomes" id="UP001151760"/>
    </source>
</evidence>
<feature type="compositionally biased region" description="Basic and acidic residues" evidence="1">
    <location>
        <begin position="252"/>
        <end position="268"/>
    </location>
</feature>
<gene>
    <name evidence="2" type="ORF">Tco_0626871</name>
</gene>
<reference evidence="2" key="1">
    <citation type="journal article" date="2022" name="Int. J. Mol. Sci.">
        <title>Draft Genome of Tanacetum Coccineum: Genomic Comparison of Closely Related Tanacetum-Family Plants.</title>
        <authorList>
            <person name="Yamashiro T."/>
            <person name="Shiraishi A."/>
            <person name="Nakayama K."/>
            <person name="Satake H."/>
        </authorList>
    </citation>
    <scope>NUCLEOTIDE SEQUENCE</scope>
</reference>
<accession>A0ABQ4WKV6</accession>
<name>A0ABQ4WKV6_9ASTR</name>